<keyword evidence="3" id="KW-1185">Reference proteome</keyword>
<keyword evidence="1" id="KW-1133">Transmembrane helix</keyword>
<dbReference type="Proteomes" id="UP000641454">
    <property type="component" value="Unassembled WGS sequence"/>
</dbReference>
<dbReference type="EMBL" id="JACRUL010000017">
    <property type="protein sequence ID" value="MBC5844560.1"/>
    <property type="molecule type" value="Genomic_DNA"/>
</dbReference>
<evidence type="ECO:0000313" key="3">
    <source>
        <dbReference type="Proteomes" id="UP000641454"/>
    </source>
</evidence>
<keyword evidence="1" id="KW-0812">Transmembrane</keyword>
<feature type="transmembrane region" description="Helical" evidence="1">
    <location>
        <begin position="48"/>
        <end position="71"/>
    </location>
</feature>
<comment type="caution">
    <text evidence="2">The sequence shown here is derived from an EMBL/GenBank/DDBJ whole genome shotgun (WGS) entry which is preliminary data.</text>
</comment>
<organism evidence="2 3">
    <name type="scientific">Flavobacterium muglaense</name>
    <dbReference type="NCBI Taxonomy" id="2764716"/>
    <lineage>
        <taxon>Bacteria</taxon>
        <taxon>Pseudomonadati</taxon>
        <taxon>Bacteroidota</taxon>
        <taxon>Flavobacteriia</taxon>
        <taxon>Flavobacteriales</taxon>
        <taxon>Flavobacteriaceae</taxon>
        <taxon>Flavobacterium</taxon>
    </lineage>
</organism>
<gene>
    <name evidence="2" type="ORF">H8R25_08940</name>
</gene>
<keyword evidence="1" id="KW-0472">Membrane</keyword>
<evidence type="ECO:0000313" key="2">
    <source>
        <dbReference type="EMBL" id="MBC5844560.1"/>
    </source>
</evidence>
<name>A0A923N0K0_9FLAO</name>
<feature type="transmembrane region" description="Helical" evidence="1">
    <location>
        <begin position="214"/>
        <end position="234"/>
    </location>
</feature>
<feature type="transmembrane region" description="Helical" evidence="1">
    <location>
        <begin position="305"/>
        <end position="324"/>
    </location>
</feature>
<dbReference type="RefSeq" id="WP_187018225.1">
    <property type="nucleotide sequence ID" value="NZ_JACRUK010000017.1"/>
</dbReference>
<protein>
    <submittedName>
        <fullName evidence="2">Uncharacterized protein</fullName>
    </submittedName>
</protein>
<feature type="transmembrane region" description="Helical" evidence="1">
    <location>
        <begin position="83"/>
        <end position="100"/>
    </location>
</feature>
<reference evidence="2 3" key="1">
    <citation type="submission" date="2020-08" db="EMBL/GenBank/DDBJ databases">
        <title>Description of novel Flavobacterium F-392 isolate.</title>
        <authorList>
            <person name="Saticioglu I.B."/>
            <person name="Duman M."/>
            <person name="Altun S."/>
        </authorList>
    </citation>
    <scope>NUCLEOTIDE SEQUENCE [LARGE SCALE GENOMIC DNA]</scope>
    <source>
        <strain evidence="2 3">F-392</strain>
    </source>
</reference>
<sequence>MIQYNKAELEQVFLVEEGRSLQKAGFINAKQFTKIDTDLKVLKYHKNILIRIGFFLLGSFLYASICGFITLISIDAIDNEYQFLIYLFAIIGFIGTEFLTNQKYYGYGLDDAFILGAQLCLAIAVGISTHGNELTIALLLTFTSFLSYLRYVHLSMALLFCLTSTYSVVFIMFDLGAFAKTILPFTMMLFAIAIYFICKRILHKLTAPFYYKGILLAQSFALVLFYLSGNYLVVRELSSELMGVVMAPNSDIPLAFLFYAFTFLIPASYLVLSLLKKDRFMLWIGLATLCFSIFTIRYYYSVLPIEAALTIGGLALFAFTYFSIKKIKNNTTGVTFQPDRFSQGNVFGTAEILMASQMGLKPETTVDSPMEFGGGDFSGGGSGGSF</sequence>
<feature type="transmembrane region" description="Helical" evidence="1">
    <location>
        <begin position="254"/>
        <end position="275"/>
    </location>
</feature>
<feature type="transmembrane region" description="Helical" evidence="1">
    <location>
        <begin position="158"/>
        <end position="176"/>
    </location>
</feature>
<accession>A0A923N0K0</accession>
<feature type="transmembrane region" description="Helical" evidence="1">
    <location>
        <begin position="280"/>
        <end position="299"/>
    </location>
</feature>
<proteinExistence type="predicted"/>
<dbReference type="AlphaFoldDB" id="A0A923N0K0"/>
<feature type="transmembrane region" description="Helical" evidence="1">
    <location>
        <begin position="182"/>
        <end position="202"/>
    </location>
</feature>
<evidence type="ECO:0000256" key="1">
    <source>
        <dbReference type="SAM" id="Phobius"/>
    </source>
</evidence>